<protein>
    <submittedName>
        <fullName evidence="2">Uncharacterized protein LOC114347537</fullName>
    </submittedName>
</protein>
<dbReference type="InterPro" id="IPR006578">
    <property type="entry name" value="MADF-dom"/>
</dbReference>
<dbReference type="RefSeq" id="XP_028154028.1">
    <property type="nucleotide sequence ID" value="XM_028298227.1"/>
</dbReference>
<dbReference type="GO" id="GO:0005634">
    <property type="term" value="C:nucleus"/>
    <property type="evidence" value="ECO:0007669"/>
    <property type="project" value="TreeGrafter"/>
</dbReference>
<dbReference type="InterPro" id="IPR039353">
    <property type="entry name" value="TF_Adf1"/>
</dbReference>
<gene>
    <name evidence="2" type="primary">LOC114347537</name>
</gene>
<organism evidence="2">
    <name type="scientific">Diabrotica virgifera virgifera</name>
    <name type="common">western corn rootworm</name>
    <dbReference type="NCBI Taxonomy" id="50390"/>
    <lineage>
        <taxon>Eukaryota</taxon>
        <taxon>Metazoa</taxon>
        <taxon>Ecdysozoa</taxon>
        <taxon>Arthropoda</taxon>
        <taxon>Hexapoda</taxon>
        <taxon>Insecta</taxon>
        <taxon>Pterygota</taxon>
        <taxon>Neoptera</taxon>
        <taxon>Endopterygota</taxon>
        <taxon>Coleoptera</taxon>
        <taxon>Polyphaga</taxon>
        <taxon>Cucujiformia</taxon>
        <taxon>Chrysomeloidea</taxon>
        <taxon>Chrysomelidae</taxon>
        <taxon>Galerucinae</taxon>
        <taxon>Diabroticina</taxon>
        <taxon>Diabroticites</taxon>
        <taxon>Diabrotica</taxon>
    </lineage>
</organism>
<feature type="non-terminal residue" evidence="2">
    <location>
        <position position="1"/>
    </location>
</feature>
<dbReference type="FunCoup" id="A0A6P7H8K1">
    <property type="interactions" value="44"/>
</dbReference>
<dbReference type="SMART" id="SM00595">
    <property type="entry name" value="MADF"/>
    <property type="match status" value="1"/>
</dbReference>
<dbReference type="GO" id="GO:0006357">
    <property type="term" value="P:regulation of transcription by RNA polymerase II"/>
    <property type="evidence" value="ECO:0007669"/>
    <property type="project" value="TreeGrafter"/>
</dbReference>
<dbReference type="PANTHER" id="PTHR12243:SF60">
    <property type="entry name" value="SI:CH211-15D5.12-RELATED"/>
    <property type="match status" value="1"/>
</dbReference>
<evidence type="ECO:0000259" key="1">
    <source>
        <dbReference type="PROSITE" id="PS51029"/>
    </source>
</evidence>
<dbReference type="AlphaFoldDB" id="A0A6P7H8K1"/>
<proteinExistence type="predicted"/>
<evidence type="ECO:0000313" key="2">
    <source>
        <dbReference type="RefSeq" id="XP_028154028.1"/>
    </source>
</evidence>
<dbReference type="PROSITE" id="PS51029">
    <property type="entry name" value="MADF"/>
    <property type="match status" value="1"/>
</dbReference>
<name>A0A6P7H8K1_DIAVI</name>
<dbReference type="Pfam" id="PF10545">
    <property type="entry name" value="MADF_DNA_bdg"/>
    <property type="match status" value="1"/>
</dbReference>
<dbReference type="PANTHER" id="PTHR12243">
    <property type="entry name" value="MADF DOMAIN TRANSCRIPTION FACTOR"/>
    <property type="match status" value="1"/>
</dbReference>
<sequence>KIEMLISLIRGYPHLYDKANRNFKDQHMKENSWKKIAEEVEMIAKDCQRPWTNLRNKYGREKKALPSSSGAPATPQWEYFDSMSFIKTYIKPRNTHTRTAEIAKTTTVNECAQPLQSPVFDSSCSSTAWSNSTMMESNVDSQIQGDDMQMSQYDHANEMQNEDMYEEIVIQMEEAEETEEQRHPVHAETVKFADKASHEGSLTHITINLPARGHSFLPADSVFGRVEKLLRKKPTLINKEEYLEEYKKVGTVKVLGTGL</sequence>
<dbReference type="InParanoid" id="A0A6P7H8K1"/>
<dbReference type="GO" id="GO:0005667">
    <property type="term" value="C:transcription regulator complex"/>
    <property type="evidence" value="ECO:0007669"/>
    <property type="project" value="TreeGrafter"/>
</dbReference>
<feature type="domain" description="MADF" evidence="1">
    <location>
        <begin position="4"/>
        <end position="91"/>
    </location>
</feature>
<reference evidence="2" key="1">
    <citation type="submission" date="2025-08" db="UniProtKB">
        <authorList>
            <consortium name="RefSeq"/>
        </authorList>
    </citation>
    <scope>IDENTIFICATION</scope>
    <source>
        <tissue evidence="2">Whole insect</tissue>
    </source>
</reference>
<accession>A0A6P7H8K1</accession>